<evidence type="ECO:0000259" key="2">
    <source>
        <dbReference type="Pfam" id="PF14611"/>
    </source>
</evidence>
<evidence type="ECO:0000259" key="3">
    <source>
        <dbReference type="Pfam" id="PF20776"/>
    </source>
</evidence>
<dbReference type="InterPro" id="IPR048401">
    <property type="entry name" value="SLS1_C"/>
</dbReference>
<reference evidence="6" key="2">
    <citation type="submission" date="2023-06" db="EMBL/GenBank/DDBJ databases">
        <authorList>
            <consortium name="Lawrence Berkeley National Laboratory"/>
            <person name="Haridas S."/>
            <person name="Hensen N."/>
            <person name="Bonometti L."/>
            <person name="Westerberg I."/>
            <person name="Brannstrom I.O."/>
            <person name="Guillou S."/>
            <person name="Cros-Aarteil S."/>
            <person name="Calhoun S."/>
            <person name="Kuo A."/>
            <person name="Mondo S."/>
            <person name="Pangilinan J."/>
            <person name="Riley R."/>
            <person name="Labutti K."/>
            <person name="Andreopoulos B."/>
            <person name="Lipzen A."/>
            <person name="Chen C."/>
            <person name="Yanf M."/>
            <person name="Daum C."/>
            <person name="Ng V."/>
            <person name="Clum A."/>
            <person name="Steindorff A."/>
            <person name="Ohm R."/>
            <person name="Martin F."/>
            <person name="Silar P."/>
            <person name="Natvig D."/>
            <person name="Lalanne C."/>
            <person name="Gautier V."/>
            <person name="Ament-Velasquez S.L."/>
            <person name="Kruys A."/>
            <person name="Hutchinson M.I."/>
            <person name="Powell A.J."/>
            <person name="Barry K."/>
            <person name="Miller A.N."/>
            <person name="Grigoriev I.V."/>
            <person name="Debuchy R."/>
            <person name="Gladieux P."/>
            <person name="Thoren M.H."/>
            <person name="Johannesson H."/>
        </authorList>
    </citation>
    <scope>NUCLEOTIDE SEQUENCE</scope>
    <source>
        <strain evidence="6">CBS 118394</strain>
    </source>
</reference>
<dbReference type="GO" id="GO:0005743">
    <property type="term" value="C:mitochondrial inner membrane"/>
    <property type="evidence" value="ECO:0007669"/>
    <property type="project" value="InterPro"/>
</dbReference>
<accession>A0AAE0IU83</accession>
<dbReference type="EMBL" id="JAUEDM010000001">
    <property type="protein sequence ID" value="KAK3331047.1"/>
    <property type="molecule type" value="Genomic_DNA"/>
</dbReference>
<keyword evidence="7" id="KW-1185">Reference proteome</keyword>
<dbReference type="AlphaFoldDB" id="A0AAE0IU83"/>
<protein>
    <submittedName>
        <fullName evidence="6">Mitochondrial inner-membrane-bound regulator-domain-containing protein</fullName>
    </submittedName>
</protein>
<name>A0AAE0IU83_9PEZI</name>
<proteinExistence type="predicted"/>
<dbReference type="Pfam" id="PF20777">
    <property type="entry name" value="KH_SLS1_2"/>
    <property type="match status" value="1"/>
</dbReference>
<evidence type="ECO:0000256" key="1">
    <source>
        <dbReference type="SAM" id="MobiDB-lite"/>
    </source>
</evidence>
<sequence>MLSRKVSGSFVCLRCRLQLVGTARRPAFVASRALSSASTSVQTSTARVLARARSSADRRLYSASHSVEEHYENQDEHTDFNGPQPVETNPENGDTRPQARENDDESHSTTPPHQTAHSHRPEWYRLRREGGRIYRSRGHRVAAEQESLSIDILGREGSALVMRDRGRVKKRTELDRLDDFDVDDSGSSLIQELEREASQIDATELERADQILLNIHELRPKDSQPILTSSEFVTLKNTLVEGFTVQQLIAYMANYGDAQKFQDPSKARLPTDPPWLLERQHWLAAVEDASPTLDPLLHGYLDPSMGVKEKRAVKLMRLCWGLETYEVLERVGYLGVKLREAEFGLLLLGRQRWLTATARKYLDSGAKIIVSPKTNMITIAAPRQTAELILVEINDVLEKARTTSFDARLISARSLDPAILEEVGRLTNTVVRHDQSGEKILVTWVHLPSRPGELENSGDIVLRYLLYAADLGQRSSATLEMLPAGIYEGRYIAESGNSQRLAWHERLRRWARWIAPVQEASPNLAPQEEPKISSEFLPHPLDVKVLKGIQTQDNQPLPEKRWDGKTPPPNVRLPNFWPSEIITDTRAVFGHILHADTPTASSSLVTTSGSFKPSIRRTFLPVSPPVGSLSFPSNLHEVGLWHSILVMRFIPAPAQSSIPPSVAATAPALELRLELDHKEIKRIVDLRATINNHTGDMMLPLGPVDVRLIQTRYASIPGGSLDHLAAPVLEFLKRSEIRPWEGKLDNPSSLEGMRIPHRLLLGENIVSGRGIDGQAAEVGQEDEEMVQIDYMFASRELQRIITAEHCGYRISYQTIDAGQRGGKHTELGLEAVAASTDPNPRELDQLFNQERFLKVVSQLATGTKHFQWVCDSPDRYINQL</sequence>
<feature type="compositionally biased region" description="Basic and acidic residues" evidence="1">
    <location>
        <begin position="54"/>
        <end position="79"/>
    </location>
</feature>
<evidence type="ECO:0000259" key="4">
    <source>
        <dbReference type="Pfam" id="PF20777"/>
    </source>
</evidence>
<dbReference type="InterPro" id="IPR032741">
    <property type="entry name" value="Sls1_KH-1"/>
</dbReference>
<dbReference type="Pfam" id="PF20776">
    <property type="entry name" value="SLS1_N"/>
    <property type="match status" value="1"/>
</dbReference>
<feature type="compositionally biased region" description="Basic and acidic residues" evidence="1">
    <location>
        <begin position="93"/>
        <end position="107"/>
    </location>
</feature>
<comment type="caution">
    <text evidence="6">The sequence shown here is derived from an EMBL/GenBank/DDBJ whole genome shotgun (WGS) entry which is preliminary data.</text>
</comment>
<gene>
    <name evidence="6" type="ORF">B0H66DRAFT_86249</name>
</gene>
<feature type="domain" description="SLS1 first KH" evidence="2">
    <location>
        <begin position="331"/>
        <end position="399"/>
    </location>
</feature>
<reference evidence="6" key="1">
    <citation type="journal article" date="2023" name="Mol. Phylogenet. Evol.">
        <title>Genome-scale phylogeny and comparative genomics of the fungal order Sordariales.</title>
        <authorList>
            <person name="Hensen N."/>
            <person name="Bonometti L."/>
            <person name="Westerberg I."/>
            <person name="Brannstrom I.O."/>
            <person name="Guillou S."/>
            <person name="Cros-Aarteil S."/>
            <person name="Calhoun S."/>
            <person name="Haridas S."/>
            <person name="Kuo A."/>
            <person name="Mondo S."/>
            <person name="Pangilinan J."/>
            <person name="Riley R."/>
            <person name="LaButti K."/>
            <person name="Andreopoulos B."/>
            <person name="Lipzen A."/>
            <person name="Chen C."/>
            <person name="Yan M."/>
            <person name="Daum C."/>
            <person name="Ng V."/>
            <person name="Clum A."/>
            <person name="Steindorff A."/>
            <person name="Ohm R.A."/>
            <person name="Martin F."/>
            <person name="Silar P."/>
            <person name="Natvig D.O."/>
            <person name="Lalanne C."/>
            <person name="Gautier V."/>
            <person name="Ament-Velasquez S.L."/>
            <person name="Kruys A."/>
            <person name="Hutchinson M.I."/>
            <person name="Powell A.J."/>
            <person name="Barry K."/>
            <person name="Miller A.N."/>
            <person name="Grigoriev I.V."/>
            <person name="Debuchy R."/>
            <person name="Gladieux P."/>
            <person name="Hiltunen Thoren M."/>
            <person name="Johannesson H."/>
        </authorList>
    </citation>
    <scope>NUCLEOTIDE SEQUENCE</scope>
    <source>
        <strain evidence="6">CBS 118394</strain>
    </source>
</reference>
<dbReference type="InterPro" id="IPR048400">
    <property type="entry name" value="SLS1_N"/>
</dbReference>
<evidence type="ECO:0000313" key="6">
    <source>
        <dbReference type="EMBL" id="KAK3331047.1"/>
    </source>
</evidence>
<dbReference type="InterPro" id="IPR048748">
    <property type="entry name" value="SLS1_KH2"/>
</dbReference>
<feature type="domain" description="SLS1 C-terminal" evidence="5">
    <location>
        <begin position="500"/>
        <end position="859"/>
    </location>
</feature>
<feature type="domain" description="SLS1 N-terminal" evidence="3">
    <location>
        <begin position="207"/>
        <end position="323"/>
    </location>
</feature>
<organism evidence="6 7">
    <name type="scientific">Apodospora peruviana</name>
    <dbReference type="NCBI Taxonomy" id="516989"/>
    <lineage>
        <taxon>Eukaryota</taxon>
        <taxon>Fungi</taxon>
        <taxon>Dikarya</taxon>
        <taxon>Ascomycota</taxon>
        <taxon>Pezizomycotina</taxon>
        <taxon>Sordariomycetes</taxon>
        <taxon>Sordariomycetidae</taxon>
        <taxon>Sordariales</taxon>
        <taxon>Lasiosphaeriaceae</taxon>
        <taxon>Apodospora</taxon>
    </lineage>
</organism>
<feature type="domain" description="SLS1 second KH" evidence="4">
    <location>
        <begin position="407"/>
        <end position="468"/>
    </location>
</feature>
<dbReference type="Pfam" id="PF20778">
    <property type="entry name" value="SLS1_C"/>
    <property type="match status" value="1"/>
</dbReference>
<feature type="region of interest" description="Disordered" evidence="1">
    <location>
        <begin position="53"/>
        <end position="124"/>
    </location>
</feature>
<evidence type="ECO:0000259" key="5">
    <source>
        <dbReference type="Pfam" id="PF20778"/>
    </source>
</evidence>
<dbReference type="Pfam" id="PF14611">
    <property type="entry name" value="KH_SLS1_1"/>
    <property type="match status" value="1"/>
</dbReference>
<evidence type="ECO:0000313" key="7">
    <source>
        <dbReference type="Proteomes" id="UP001283341"/>
    </source>
</evidence>
<dbReference type="Proteomes" id="UP001283341">
    <property type="component" value="Unassembled WGS sequence"/>
</dbReference>